<gene>
    <name evidence="1" type="ORF">GNY86_17765</name>
</gene>
<sequence>MIASDIMVSIKLKDKINENSEFISMRRIFEEIREKTDLKKDFEIAELLIPIAKKCHAYNQYQLDNGKPMRLFEKNPSDRNNDFDYTLLEIARGDLYLDDSSIFNNYALQKSDFYYEFEVFLRSCDLESLNYNDLVKEDDFNSIDDIKLLLKKICDLENLVRDQDLFIEELKNKLEEFNQLTDEINEKSSGLEYINYGLSNRMMWLEDEKSDLEIRIKELESRTDMHPALDPKNKHHAPELLLAIHAWESKYIHKQYPHQEHSPAIKAFLSKSGFTVKRLQDRIAAITNPKNINKSKS</sequence>
<evidence type="ECO:0000313" key="1">
    <source>
        <dbReference type="EMBL" id="MVM93384.1"/>
    </source>
</evidence>
<dbReference type="EMBL" id="WPIP01000199">
    <property type="protein sequence ID" value="MVM93384.1"/>
    <property type="molecule type" value="Genomic_DNA"/>
</dbReference>
<accession>A0A6I4IL52</accession>
<organism evidence="1 2">
    <name type="scientific">Acinetobacter baumannii</name>
    <dbReference type="NCBI Taxonomy" id="470"/>
    <lineage>
        <taxon>Bacteria</taxon>
        <taxon>Pseudomonadati</taxon>
        <taxon>Pseudomonadota</taxon>
        <taxon>Gammaproteobacteria</taxon>
        <taxon>Moraxellales</taxon>
        <taxon>Moraxellaceae</taxon>
        <taxon>Acinetobacter</taxon>
        <taxon>Acinetobacter calcoaceticus/baumannii complex</taxon>
    </lineage>
</organism>
<evidence type="ECO:0000313" key="2">
    <source>
        <dbReference type="Proteomes" id="UP000439424"/>
    </source>
</evidence>
<comment type="caution">
    <text evidence="1">The sequence shown here is derived from an EMBL/GenBank/DDBJ whole genome shotgun (WGS) entry which is preliminary data.</text>
</comment>
<name>A0A6I4IL52_ACIBA</name>
<dbReference type="RefSeq" id="WP_123794380.1">
    <property type="nucleotide sequence ID" value="NZ_CM125926.1"/>
</dbReference>
<dbReference type="AlphaFoldDB" id="A0A6I4IL52"/>
<dbReference type="Proteomes" id="UP000439424">
    <property type="component" value="Unassembled WGS sequence"/>
</dbReference>
<protein>
    <submittedName>
        <fullName evidence="1">Uncharacterized protein</fullName>
    </submittedName>
</protein>
<reference evidence="1 2" key="1">
    <citation type="submission" date="2019-11" db="EMBL/GenBank/DDBJ databases">
        <title>Multidrug-resistant Acinetobacter baumannii moving toward extensively drug-resistant over fifteen years in South of Brazil.</title>
        <authorList>
            <person name="Fedrigo N.H."/>
            <person name="Cerdeira L."/>
            <person name="Fuga B."/>
            <person name="Marini P.V.B."/>
            <person name="Shinohara D.R."/>
            <person name="Carrara-Marroni F.E."/>
            <person name="Lincopan N."/>
            <person name="Tognim M.C.B."/>
        </authorList>
    </citation>
    <scope>NUCLEOTIDE SEQUENCE [LARGE SCALE GENOMIC DNA]</scope>
    <source>
        <strain evidence="1 2">Ac576</strain>
    </source>
</reference>
<proteinExistence type="predicted"/>